<dbReference type="EC" id="2.3.1.-" evidence="6"/>
<evidence type="ECO:0000313" key="11">
    <source>
        <dbReference type="Proteomes" id="UP000285120"/>
    </source>
</evidence>
<sequence>MAQEVVMPKFGMSMEEGTIVEWLVKPDDEVKKGDPLVTISSDKITNDLEAPASGVIIEVTANVDDTLPVGKTLAYIGEKGEKPEPGREEPQEEPQAQQAQSSSTQTEEEPKTNGRAASDSRHIKISPAAKKLAKSKNIPLEELTGTGPQGRITKQDVENYERPASEEPAPQTEIVPYAGIEEAVTKTPVRGMRKAIAENMHQSLQQSAQLTLMKKADVTDLLHVQKQAKQSLEKDGETVTLTLTSFIAKAVVKSLQAHSHMNSAYIEDTIHTYPHVHLGIAASLDNGLVVPVLFHAEHQSVLGLAESIQKLAEKARENRLDTSEMSGSTFTITNLGATGIEYFTPILNPPEAGILGIGSLQEEVVMIEGQPQARRFLPLSLTFDHRVIDGDPASRFLKDVASALEQPYQMLL</sequence>
<dbReference type="Pfam" id="PF02817">
    <property type="entry name" value="E3_binding"/>
    <property type="match status" value="1"/>
</dbReference>
<protein>
    <recommendedName>
        <fullName evidence="6">Dihydrolipoamide acetyltransferase component of pyruvate dehydrogenase complex</fullName>
        <ecNumber evidence="6">2.3.1.-</ecNumber>
    </recommendedName>
</protein>
<evidence type="ECO:0000259" key="9">
    <source>
        <dbReference type="PROSITE" id="PS51826"/>
    </source>
</evidence>
<feature type="region of interest" description="Disordered" evidence="7">
    <location>
        <begin position="78"/>
        <end position="154"/>
    </location>
</feature>
<keyword evidence="5 6" id="KW-0012">Acyltransferase</keyword>
<feature type="compositionally biased region" description="Low complexity" evidence="7">
    <location>
        <begin position="93"/>
        <end position="105"/>
    </location>
</feature>
<dbReference type="SUPFAM" id="SSF52777">
    <property type="entry name" value="CoA-dependent acyltransferases"/>
    <property type="match status" value="1"/>
</dbReference>
<evidence type="ECO:0000256" key="6">
    <source>
        <dbReference type="RuleBase" id="RU003423"/>
    </source>
</evidence>
<dbReference type="PANTHER" id="PTHR43178">
    <property type="entry name" value="DIHYDROLIPOAMIDE ACETYLTRANSFERASE COMPONENT OF PYRUVATE DEHYDROGENASE COMPLEX"/>
    <property type="match status" value="1"/>
</dbReference>
<feature type="compositionally biased region" description="Basic and acidic residues" evidence="7">
    <location>
        <begin position="78"/>
        <end position="89"/>
    </location>
</feature>
<proteinExistence type="inferred from homology"/>
<reference evidence="10 11" key="1">
    <citation type="submission" date="2018-09" db="EMBL/GenBank/DDBJ databases">
        <title>Genomic Encyclopedia of Archaeal and Bacterial Type Strains, Phase II (KMG-II): from individual species to whole genera.</title>
        <authorList>
            <person name="Goeker M."/>
        </authorList>
    </citation>
    <scope>NUCLEOTIDE SEQUENCE [LARGE SCALE GENOMIC DNA]</scope>
    <source>
        <strain evidence="10 11">DSM 17008</strain>
    </source>
</reference>
<dbReference type="CDD" id="cd06849">
    <property type="entry name" value="lipoyl_domain"/>
    <property type="match status" value="1"/>
</dbReference>
<dbReference type="GO" id="GO:0016407">
    <property type="term" value="F:acetyltransferase activity"/>
    <property type="evidence" value="ECO:0007669"/>
    <property type="project" value="TreeGrafter"/>
</dbReference>
<dbReference type="PROSITE" id="PS50968">
    <property type="entry name" value="BIOTINYL_LIPOYL"/>
    <property type="match status" value="1"/>
</dbReference>
<dbReference type="PROSITE" id="PS51826">
    <property type="entry name" value="PSBD"/>
    <property type="match status" value="1"/>
</dbReference>
<evidence type="ECO:0000313" key="10">
    <source>
        <dbReference type="EMBL" id="RKD75997.1"/>
    </source>
</evidence>
<evidence type="ECO:0000256" key="3">
    <source>
        <dbReference type="ARBA" id="ARBA00022679"/>
    </source>
</evidence>
<dbReference type="InterPro" id="IPR003016">
    <property type="entry name" value="2-oxoA_DH_lipoyl-BS"/>
</dbReference>
<dbReference type="AlphaFoldDB" id="A0A419V7G3"/>
<dbReference type="GO" id="GO:0005737">
    <property type="term" value="C:cytoplasm"/>
    <property type="evidence" value="ECO:0007669"/>
    <property type="project" value="TreeGrafter"/>
</dbReference>
<keyword evidence="3 6" id="KW-0808">Transferase</keyword>
<dbReference type="InterPro" id="IPR050743">
    <property type="entry name" value="2-oxoacid_DH_E2_comp"/>
</dbReference>
<dbReference type="InterPro" id="IPR004167">
    <property type="entry name" value="PSBD"/>
</dbReference>
<dbReference type="EMBL" id="RAPK01000006">
    <property type="protein sequence ID" value="RKD75997.1"/>
    <property type="molecule type" value="Genomic_DNA"/>
</dbReference>
<keyword evidence="10" id="KW-0670">Pyruvate</keyword>
<dbReference type="Gene3D" id="2.40.50.100">
    <property type="match status" value="1"/>
</dbReference>
<keyword evidence="4 6" id="KW-0450">Lipoyl</keyword>
<evidence type="ECO:0000256" key="2">
    <source>
        <dbReference type="ARBA" id="ARBA00007317"/>
    </source>
</evidence>
<dbReference type="Pfam" id="PF00364">
    <property type="entry name" value="Biotin_lipoyl"/>
    <property type="match status" value="1"/>
</dbReference>
<dbReference type="SUPFAM" id="SSF51230">
    <property type="entry name" value="Single hybrid motif"/>
    <property type="match status" value="1"/>
</dbReference>
<dbReference type="InterPro" id="IPR036625">
    <property type="entry name" value="E3-bd_dom_sf"/>
</dbReference>
<dbReference type="Pfam" id="PF00198">
    <property type="entry name" value="2-oxoacid_dh"/>
    <property type="match status" value="1"/>
</dbReference>
<dbReference type="Proteomes" id="UP000285120">
    <property type="component" value="Unassembled WGS sequence"/>
</dbReference>
<comment type="cofactor">
    <cofactor evidence="1 6">
        <name>(R)-lipoate</name>
        <dbReference type="ChEBI" id="CHEBI:83088"/>
    </cofactor>
</comment>
<dbReference type="InterPro" id="IPR023213">
    <property type="entry name" value="CAT-like_dom_sf"/>
</dbReference>
<dbReference type="InterPro" id="IPR000089">
    <property type="entry name" value="Biotin_lipoyl"/>
</dbReference>
<dbReference type="PROSITE" id="PS00189">
    <property type="entry name" value="LIPOYL"/>
    <property type="match status" value="1"/>
</dbReference>
<dbReference type="SUPFAM" id="SSF47005">
    <property type="entry name" value="Peripheral subunit-binding domain of 2-oxo acid dehydrogenase complex"/>
    <property type="match status" value="1"/>
</dbReference>
<evidence type="ECO:0000259" key="8">
    <source>
        <dbReference type="PROSITE" id="PS50968"/>
    </source>
</evidence>
<evidence type="ECO:0000256" key="5">
    <source>
        <dbReference type="ARBA" id="ARBA00023315"/>
    </source>
</evidence>
<dbReference type="Gene3D" id="3.30.559.10">
    <property type="entry name" value="Chloramphenicol acetyltransferase-like domain"/>
    <property type="match status" value="1"/>
</dbReference>
<dbReference type="RefSeq" id="WP_120191421.1">
    <property type="nucleotide sequence ID" value="NZ_RAPK01000006.1"/>
</dbReference>
<organism evidence="10 11">
    <name type="scientific">Sinobaca qinghaiensis</name>
    <dbReference type="NCBI Taxonomy" id="342944"/>
    <lineage>
        <taxon>Bacteria</taxon>
        <taxon>Bacillati</taxon>
        <taxon>Bacillota</taxon>
        <taxon>Bacilli</taxon>
        <taxon>Bacillales</taxon>
        <taxon>Sporolactobacillaceae</taxon>
        <taxon>Sinobaca</taxon>
    </lineage>
</organism>
<evidence type="ECO:0000256" key="1">
    <source>
        <dbReference type="ARBA" id="ARBA00001938"/>
    </source>
</evidence>
<dbReference type="InterPro" id="IPR011053">
    <property type="entry name" value="Single_hybrid_motif"/>
</dbReference>
<feature type="compositionally biased region" description="Basic and acidic residues" evidence="7">
    <location>
        <begin position="108"/>
        <end position="122"/>
    </location>
</feature>
<name>A0A419V7G3_9BACL</name>
<dbReference type="PANTHER" id="PTHR43178:SF5">
    <property type="entry name" value="LIPOAMIDE ACYLTRANSFERASE COMPONENT OF BRANCHED-CHAIN ALPHA-KETO ACID DEHYDROGENASE COMPLEX, MITOCHONDRIAL"/>
    <property type="match status" value="1"/>
</dbReference>
<accession>A0A419V7G3</accession>
<comment type="caution">
    <text evidence="10">The sequence shown here is derived from an EMBL/GenBank/DDBJ whole genome shotgun (WGS) entry which is preliminary data.</text>
</comment>
<evidence type="ECO:0000256" key="7">
    <source>
        <dbReference type="SAM" id="MobiDB-lite"/>
    </source>
</evidence>
<feature type="domain" description="Lipoyl-binding" evidence="8">
    <location>
        <begin position="2"/>
        <end position="77"/>
    </location>
</feature>
<keyword evidence="11" id="KW-1185">Reference proteome</keyword>
<feature type="domain" description="Peripheral subunit-binding (PSBD)" evidence="9">
    <location>
        <begin position="124"/>
        <end position="161"/>
    </location>
</feature>
<comment type="similarity">
    <text evidence="2 6">Belongs to the 2-oxoacid dehydrogenase family.</text>
</comment>
<dbReference type="GO" id="GO:0031405">
    <property type="term" value="F:lipoic acid binding"/>
    <property type="evidence" value="ECO:0007669"/>
    <property type="project" value="TreeGrafter"/>
</dbReference>
<dbReference type="Gene3D" id="4.10.320.10">
    <property type="entry name" value="E3-binding domain"/>
    <property type="match status" value="1"/>
</dbReference>
<dbReference type="OrthoDB" id="9805770at2"/>
<evidence type="ECO:0000256" key="4">
    <source>
        <dbReference type="ARBA" id="ARBA00022823"/>
    </source>
</evidence>
<gene>
    <name evidence="10" type="ORF">ATL39_0209</name>
</gene>
<dbReference type="InterPro" id="IPR001078">
    <property type="entry name" value="2-oxoacid_DH_actylTfrase"/>
</dbReference>